<evidence type="ECO:0000313" key="28">
    <source>
        <dbReference type="Proteomes" id="UP000314986"/>
    </source>
</evidence>
<dbReference type="InterPro" id="IPR011009">
    <property type="entry name" value="Kinase-like_dom_sf"/>
</dbReference>
<evidence type="ECO:0000256" key="1">
    <source>
        <dbReference type="ARBA" id="ARBA00004251"/>
    </source>
</evidence>
<evidence type="ECO:0000256" key="20">
    <source>
        <dbReference type="ARBA" id="ARBA00051243"/>
    </source>
</evidence>
<proteinExistence type="predicted"/>
<dbReference type="SUPFAM" id="SSF48726">
    <property type="entry name" value="Immunoglobulin"/>
    <property type="match status" value="2"/>
</dbReference>
<protein>
    <recommendedName>
        <fullName evidence="19">Tyrosine-protein kinase receptor TYRO3</fullName>
        <ecNumber evidence="2">2.7.10.1</ecNumber>
    </recommendedName>
</protein>
<evidence type="ECO:0000256" key="24">
    <source>
        <dbReference type="PROSITE-ProRule" id="PRU10141"/>
    </source>
</evidence>
<keyword evidence="16" id="KW-0675">Receptor</keyword>
<keyword evidence="15" id="KW-1015">Disulfide bond</keyword>
<reference evidence="27" key="4">
    <citation type="submission" date="2025-08" db="UniProtKB">
        <authorList>
            <consortium name="Ensembl"/>
        </authorList>
    </citation>
    <scope>IDENTIFICATION</scope>
</reference>
<dbReference type="PANTHER" id="PTHR24416">
    <property type="entry name" value="TYROSINE-PROTEIN KINASE RECEPTOR"/>
    <property type="match status" value="1"/>
</dbReference>
<dbReference type="SMART" id="SM00219">
    <property type="entry name" value="TyrKc"/>
    <property type="match status" value="1"/>
</dbReference>
<feature type="active site" description="Proton acceptor" evidence="21">
    <location>
        <position position="357"/>
    </location>
</feature>
<comment type="catalytic activity">
    <reaction evidence="20">
        <text>L-tyrosyl-[protein] + ATP = O-phospho-L-tyrosyl-[protein] + ADP + H(+)</text>
        <dbReference type="Rhea" id="RHEA:10596"/>
        <dbReference type="Rhea" id="RHEA-COMP:10136"/>
        <dbReference type="Rhea" id="RHEA-COMP:20101"/>
        <dbReference type="ChEBI" id="CHEBI:15378"/>
        <dbReference type="ChEBI" id="CHEBI:30616"/>
        <dbReference type="ChEBI" id="CHEBI:46858"/>
        <dbReference type="ChEBI" id="CHEBI:61978"/>
        <dbReference type="ChEBI" id="CHEBI:456216"/>
        <dbReference type="EC" id="2.7.10.1"/>
    </reaction>
</comment>
<feature type="domain" description="Protein kinase" evidence="25">
    <location>
        <begin position="220"/>
        <end position="492"/>
    </location>
</feature>
<dbReference type="PROSITE" id="PS50835">
    <property type="entry name" value="IG_LIKE"/>
    <property type="match status" value="2"/>
</dbReference>
<dbReference type="Ensembl" id="ENSCMIT00000039646.1">
    <property type="protein sequence ID" value="ENSCMIP00000039082.1"/>
    <property type="gene ID" value="ENSCMIG00000016389.1"/>
</dbReference>
<feature type="binding site" evidence="23">
    <location>
        <position position="375"/>
    </location>
    <ligand>
        <name>Mg(2+)</name>
        <dbReference type="ChEBI" id="CHEBI:18420"/>
    </ligand>
</feature>
<dbReference type="PRINTS" id="PR00109">
    <property type="entry name" value="TYRKINASE"/>
</dbReference>
<keyword evidence="23" id="KW-0479">Metal-binding</keyword>
<dbReference type="Pfam" id="PF07679">
    <property type="entry name" value="I-set"/>
    <property type="match status" value="1"/>
</dbReference>
<keyword evidence="7" id="KW-0732">Signal</keyword>
<evidence type="ECO:0000256" key="15">
    <source>
        <dbReference type="ARBA" id="ARBA00023157"/>
    </source>
</evidence>
<reference evidence="28" key="1">
    <citation type="journal article" date="2006" name="Science">
        <title>Ancient noncoding elements conserved in the human genome.</title>
        <authorList>
            <person name="Venkatesh B."/>
            <person name="Kirkness E.F."/>
            <person name="Loh Y.H."/>
            <person name="Halpern A.L."/>
            <person name="Lee A.P."/>
            <person name="Johnson J."/>
            <person name="Dandona N."/>
            <person name="Viswanathan L.D."/>
            <person name="Tay A."/>
            <person name="Venter J.C."/>
            <person name="Strausberg R.L."/>
            <person name="Brenner S."/>
        </authorList>
    </citation>
    <scope>NUCLEOTIDE SEQUENCE [LARGE SCALE GENOMIC DNA]</scope>
</reference>
<dbReference type="GO" id="GO:0007399">
    <property type="term" value="P:nervous system development"/>
    <property type="evidence" value="ECO:0007669"/>
    <property type="project" value="TreeGrafter"/>
</dbReference>
<evidence type="ECO:0000256" key="9">
    <source>
        <dbReference type="ARBA" id="ARBA00022777"/>
    </source>
</evidence>
<keyword evidence="14" id="KW-0829">Tyrosine-protein kinase</keyword>
<dbReference type="PANTHER" id="PTHR24416:SF279">
    <property type="entry name" value="TYROSINE-PROTEIN KINASE RECEPTOR TYRO3"/>
    <property type="match status" value="1"/>
</dbReference>
<evidence type="ECO:0000256" key="23">
    <source>
        <dbReference type="PIRSR" id="PIRSR000615-3"/>
    </source>
</evidence>
<dbReference type="InterPro" id="IPR020635">
    <property type="entry name" value="Tyr_kinase_cat_dom"/>
</dbReference>
<evidence type="ECO:0000256" key="12">
    <source>
        <dbReference type="ARBA" id="ARBA00022989"/>
    </source>
</evidence>
<feature type="domain" description="Ig-like" evidence="26">
    <location>
        <begin position="1"/>
        <end position="83"/>
    </location>
</feature>
<keyword evidence="6" id="KW-0812">Transmembrane</keyword>
<dbReference type="AlphaFoldDB" id="A0A4W3JA55"/>
<evidence type="ECO:0000256" key="11">
    <source>
        <dbReference type="ARBA" id="ARBA00022889"/>
    </source>
</evidence>
<reference evidence="28" key="2">
    <citation type="journal article" date="2007" name="PLoS Biol.">
        <title>Survey sequencing and comparative analysis of the elephant shark (Callorhinchus milii) genome.</title>
        <authorList>
            <person name="Venkatesh B."/>
            <person name="Kirkness E.F."/>
            <person name="Loh Y.H."/>
            <person name="Halpern A.L."/>
            <person name="Lee A.P."/>
            <person name="Johnson J."/>
            <person name="Dandona N."/>
            <person name="Viswanathan L.D."/>
            <person name="Tay A."/>
            <person name="Venter J.C."/>
            <person name="Strausberg R.L."/>
            <person name="Brenner S."/>
        </authorList>
    </citation>
    <scope>NUCLEOTIDE SEQUENCE [LARGE SCALE GENOMIC DNA]</scope>
</reference>
<dbReference type="SMART" id="SM00408">
    <property type="entry name" value="IGc2"/>
    <property type="match status" value="2"/>
</dbReference>
<keyword evidence="11" id="KW-0130">Cell adhesion</keyword>
<feature type="binding site" evidence="24">
    <location>
        <position position="252"/>
    </location>
    <ligand>
        <name>ATP</name>
        <dbReference type="ChEBI" id="CHEBI:30616"/>
    </ligand>
</feature>
<feature type="binding site" evidence="22">
    <location>
        <position position="361"/>
    </location>
    <ligand>
        <name>ATP</name>
        <dbReference type="ChEBI" id="CHEBI:30616"/>
    </ligand>
</feature>
<dbReference type="PIRSF" id="PIRSF000615">
    <property type="entry name" value="TyrPK_CSF1-R"/>
    <property type="match status" value="1"/>
</dbReference>
<evidence type="ECO:0000259" key="26">
    <source>
        <dbReference type="PROSITE" id="PS50835"/>
    </source>
</evidence>
<evidence type="ECO:0000259" key="25">
    <source>
        <dbReference type="PROSITE" id="PS50011"/>
    </source>
</evidence>
<dbReference type="FunFam" id="2.60.40.10:FF:000296">
    <property type="entry name" value="Tyrosine-protein kinase receptor TYRO3"/>
    <property type="match status" value="1"/>
</dbReference>
<dbReference type="GO" id="GO:0005524">
    <property type="term" value="F:ATP binding"/>
    <property type="evidence" value="ECO:0007669"/>
    <property type="project" value="UniProtKB-UniRule"/>
</dbReference>
<evidence type="ECO:0000256" key="5">
    <source>
        <dbReference type="ARBA" id="ARBA00022679"/>
    </source>
</evidence>
<dbReference type="GO" id="GO:0007155">
    <property type="term" value="P:cell adhesion"/>
    <property type="evidence" value="ECO:0007669"/>
    <property type="project" value="UniProtKB-KW"/>
</dbReference>
<name>A0A4W3JA55_CALMI</name>
<keyword evidence="8 22" id="KW-0547">Nucleotide-binding</keyword>
<keyword evidence="9" id="KW-0418">Kinase</keyword>
<keyword evidence="3" id="KW-1003">Cell membrane</keyword>
<organism evidence="27 28">
    <name type="scientific">Callorhinchus milii</name>
    <name type="common">Ghost shark</name>
    <dbReference type="NCBI Taxonomy" id="7868"/>
    <lineage>
        <taxon>Eukaryota</taxon>
        <taxon>Metazoa</taxon>
        <taxon>Chordata</taxon>
        <taxon>Craniata</taxon>
        <taxon>Vertebrata</taxon>
        <taxon>Chondrichthyes</taxon>
        <taxon>Holocephali</taxon>
        <taxon>Chimaeriformes</taxon>
        <taxon>Callorhinchidae</taxon>
        <taxon>Callorhinchus</taxon>
    </lineage>
</organism>
<comment type="subcellular location">
    <subcellularLocation>
        <location evidence="1">Cell membrane</location>
        <topology evidence="1">Single-pass type I membrane protein</topology>
    </subcellularLocation>
</comment>
<evidence type="ECO:0000256" key="6">
    <source>
        <dbReference type="ARBA" id="ARBA00022692"/>
    </source>
</evidence>
<dbReference type="InterPro" id="IPR036179">
    <property type="entry name" value="Ig-like_dom_sf"/>
</dbReference>
<evidence type="ECO:0000256" key="8">
    <source>
        <dbReference type="ARBA" id="ARBA00022741"/>
    </source>
</evidence>
<dbReference type="SMART" id="SM00409">
    <property type="entry name" value="IG"/>
    <property type="match status" value="2"/>
</dbReference>
<dbReference type="FunFam" id="3.30.200.20:FF:000509">
    <property type="entry name" value="Tyrosine-protein kinase receptor UFO"/>
    <property type="match status" value="1"/>
</dbReference>
<dbReference type="GO" id="GO:0004714">
    <property type="term" value="F:transmembrane receptor protein tyrosine kinase activity"/>
    <property type="evidence" value="ECO:0007669"/>
    <property type="project" value="UniProtKB-EC"/>
</dbReference>
<dbReference type="Pfam" id="PF07714">
    <property type="entry name" value="PK_Tyr_Ser-Thr"/>
    <property type="match status" value="1"/>
</dbReference>
<dbReference type="PROSITE" id="PS00109">
    <property type="entry name" value="PROTEIN_KINASE_TYR"/>
    <property type="match status" value="1"/>
</dbReference>
<dbReference type="InterPro" id="IPR013783">
    <property type="entry name" value="Ig-like_fold"/>
</dbReference>
<dbReference type="Proteomes" id="UP000314986">
    <property type="component" value="Unassembled WGS sequence"/>
</dbReference>
<dbReference type="InterPro" id="IPR017441">
    <property type="entry name" value="Protein_kinase_ATP_BS"/>
</dbReference>
<evidence type="ECO:0000256" key="18">
    <source>
        <dbReference type="ARBA" id="ARBA00023319"/>
    </source>
</evidence>
<dbReference type="GO" id="GO:0016477">
    <property type="term" value="P:cell migration"/>
    <property type="evidence" value="ECO:0007669"/>
    <property type="project" value="TreeGrafter"/>
</dbReference>
<evidence type="ECO:0000256" key="7">
    <source>
        <dbReference type="ARBA" id="ARBA00022729"/>
    </source>
</evidence>
<dbReference type="GO" id="GO:0007169">
    <property type="term" value="P:cell surface receptor protein tyrosine kinase signaling pathway"/>
    <property type="evidence" value="ECO:0007669"/>
    <property type="project" value="TreeGrafter"/>
</dbReference>
<keyword evidence="17" id="KW-0325">Glycoprotein</keyword>
<evidence type="ECO:0000256" key="10">
    <source>
        <dbReference type="ARBA" id="ARBA00022840"/>
    </source>
</evidence>
<keyword evidence="4" id="KW-0597">Phosphoprotein</keyword>
<dbReference type="InterPro" id="IPR003598">
    <property type="entry name" value="Ig_sub2"/>
</dbReference>
<dbReference type="STRING" id="7868.ENSCMIP00000039082"/>
<accession>A0A4W3JA55</accession>
<evidence type="ECO:0000313" key="27">
    <source>
        <dbReference type="Ensembl" id="ENSCMIP00000039082.1"/>
    </source>
</evidence>
<keyword evidence="12" id="KW-1133">Transmembrane helix</keyword>
<evidence type="ECO:0000256" key="16">
    <source>
        <dbReference type="ARBA" id="ARBA00023170"/>
    </source>
</evidence>
<dbReference type="PROSITE" id="PS00107">
    <property type="entry name" value="PROTEIN_KINASE_ATP"/>
    <property type="match status" value="1"/>
</dbReference>
<keyword evidence="10 22" id="KW-0067">ATP-binding</keyword>
<dbReference type="InterPro" id="IPR050122">
    <property type="entry name" value="RTK"/>
</dbReference>
<dbReference type="GO" id="GO:0005886">
    <property type="term" value="C:plasma membrane"/>
    <property type="evidence" value="ECO:0007669"/>
    <property type="project" value="UniProtKB-SubCell"/>
</dbReference>
<reference evidence="27" key="5">
    <citation type="submission" date="2025-09" db="UniProtKB">
        <authorList>
            <consortium name="Ensembl"/>
        </authorList>
    </citation>
    <scope>IDENTIFICATION</scope>
</reference>
<dbReference type="InterPro" id="IPR008266">
    <property type="entry name" value="Tyr_kinase_AS"/>
</dbReference>
<keyword evidence="18" id="KW-0393">Immunoglobulin domain</keyword>
<keyword evidence="23" id="KW-0460">Magnesium</keyword>
<dbReference type="InterPro" id="IPR000719">
    <property type="entry name" value="Prot_kinase_dom"/>
</dbReference>
<dbReference type="InterPro" id="IPR007110">
    <property type="entry name" value="Ig-like_dom"/>
</dbReference>
<dbReference type="Gene3D" id="3.30.200.20">
    <property type="entry name" value="Phosphorylase Kinase, domain 1"/>
    <property type="match status" value="1"/>
</dbReference>
<dbReference type="InterPro" id="IPR013098">
    <property type="entry name" value="Ig_I-set"/>
</dbReference>
<feature type="binding site" evidence="23">
    <location>
        <position position="362"/>
    </location>
    <ligand>
        <name>Mg(2+)</name>
        <dbReference type="ChEBI" id="CHEBI:18420"/>
    </ligand>
</feature>
<evidence type="ECO:0000256" key="2">
    <source>
        <dbReference type="ARBA" id="ARBA00011902"/>
    </source>
</evidence>
<dbReference type="GO" id="GO:0006909">
    <property type="term" value="P:phagocytosis"/>
    <property type="evidence" value="ECO:0007669"/>
    <property type="project" value="TreeGrafter"/>
</dbReference>
<dbReference type="FunFam" id="1.10.510.10:FF:000089">
    <property type="entry name" value="Tyrosine-protein kinase receptor TYRO3"/>
    <property type="match status" value="1"/>
</dbReference>
<dbReference type="GO" id="GO:0046872">
    <property type="term" value="F:metal ion binding"/>
    <property type="evidence" value="ECO:0007669"/>
    <property type="project" value="UniProtKB-KW"/>
</dbReference>
<evidence type="ECO:0000256" key="4">
    <source>
        <dbReference type="ARBA" id="ARBA00022553"/>
    </source>
</evidence>
<sequence>MSSPTNQTVALGRSAQMKCVLKGVSVSPQIHWLKDGKQLQEADVSHMVLDEDEWLSSIRLSSVHQADTGSYWCRSNANGFQINSKKGFLSVEGLPHFTQEPEDLAVFKNTTFNMTCAAVGSPKPTTFFWKMGGAFVSGKWTESPSVLRVQGINQPTTFSCEAHNSKGVAASRIANVKGAFLTPTVTSRFTMMCQTPVDTLGISESLKQKLQDIFIPEQQLILGRTLGRGEFGSVKEAQLKMEDGSSQKVAVKIVKTDVNSSGDIEELLREAACMKDFDHPNVIKVIGVSLQSRANRRLPVPMVLLPFMKHGDLHSFLVMSRLGEQPTEMPVQTLLKFMIDIARGMEYLSQKNFIHRDLATRNCMLNEDMGVCVADFGLSRKLYSGDYYRQGSAGKLPVKWIALESLADNVYTLHSDVWSFGVTMWEISTRGQTPYPGIENAEIYDYLLQGHRLKQPPHCTPMLYQLMSECWHTEPKLRPSFQSLRQSLEELLAGFSPAPETGEHLYMNLREEEEASGLKQACGMGCWEAEGQRPQRTEMRLEASSGYRYVMVPLDAATEHTECNRFTSVRHEVTDPLIEGEVEEERVIINL</sequence>
<evidence type="ECO:0000256" key="21">
    <source>
        <dbReference type="PIRSR" id="PIRSR000615-1"/>
    </source>
</evidence>
<dbReference type="GeneTree" id="ENSGT00940000155879"/>
<dbReference type="Gene3D" id="1.10.510.10">
    <property type="entry name" value="Transferase(Phosphotransferase) domain 1"/>
    <property type="match status" value="1"/>
</dbReference>
<evidence type="ECO:0000256" key="13">
    <source>
        <dbReference type="ARBA" id="ARBA00023136"/>
    </source>
</evidence>
<evidence type="ECO:0000256" key="22">
    <source>
        <dbReference type="PIRSR" id="PIRSR000615-2"/>
    </source>
</evidence>
<evidence type="ECO:0000256" key="17">
    <source>
        <dbReference type="ARBA" id="ARBA00023180"/>
    </source>
</evidence>
<keyword evidence="28" id="KW-1185">Reference proteome</keyword>
<keyword evidence="13" id="KW-0472">Membrane</keyword>
<dbReference type="InterPro" id="IPR003599">
    <property type="entry name" value="Ig_sub"/>
</dbReference>
<dbReference type="Gene3D" id="2.60.40.10">
    <property type="entry name" value="Immunoglobulins"/>
    <property type="match status" value="2"/>
</dbReference>
<dbReference type="GO" id="GO:0043235">
    <property type="term" value="C:receptor complex"/>
    <property type="evidence" value="ECO:0007669"/>
    <property type="project" value="TreeGrafter"/>
</dbReference>
<dbReference type="EC" id="2.7.10.1" evidence="2"/>
<keyword evidence="5" id="KW-0808">Transferase</keyword>
<dbReference type="PROSITE" id="PS50011">
    <property type="entry name" value="PROTEIN_KINASE_DOM"/>
    <property type="match status" value="1"/>
</dbReference>
<evidence type="ECO:0000256" key="3">
    <source>
        <dbReference type="ARBA" id="ARBA00022475"/>
    </source>
</evidence>
<reference evidence="28" key="3">
    <citation type="journal article" date="2014" name="Nature">
        <title>Elephant shark genome provides unique insights into gnathostome evolution.</title>
        <authorList>
            <consortium name="International Elephant Shark Genome Sequencing Consortium"/>
            <person name="Venkatesh B."/>
            <person name="Lee A.P."/>
            <person name="Ravi V."/>
            <person name="Maurya A.K."/>
            <person name="Lian M.M."/>
            <person name="Swann J.B."/>
            <person name="Ohta Y."/>
            <person name="Flajnik M.F."/>
            <person name="Sutoh Y."/>
            <person name="Kasahara M."/>
            <person name="Hoon S."/>
            <person name="Gangu V."/>
            <person name="Roy S.W."/>
            <person name="Irimia M."/>
            <person name="Korzh V."/>
            <person name="Kondrychyn I."/>
            <person name="Lim Z.W."/>
            <person name="Tay B.H."/>
            <person name="Tohari S."/>
            <person name="Kong K.W."/>
            <person name="Ho S."/>
            <person name="Lorente-Galdos B."/>
            <person name="Quilez J."/>
            <person name="Marques-Bonet T."/>
            <person name="Raney B.J."/>
            <person name="Ingham P.W."/>
            <person name="Tay A."/>
            <person name="Hillier L.W."/>
            <person name="Minx P."/>
            <person name="Boehm T."/>
            <person name="Wilson R.K."/>
            <person name="Brenner S."/>
            <person name="Warren W.C."/>
        </authorList>
    </citation>
    <scope>NUCLEOTIDE SEQUENCE [LARGE SCALE GENOMIC DNA]</scope>
</reference>
<feature type="domain" description="Ig-like" evidence="26">
    <location>
        <begin position="95"/>
        <end position="177"/>
    </location>
</feature>
<dbReference type="SUPFAM" id="SSF56112">
    <property type="entry name" value="Protein kinase-like (PK-like)"/>
    <property type="match status" value="1"/>
</dbReference>
<evidence type="ECO:0000256" key="14">
    <source>
        <dbReference type="ARBA" id="ARBA00023137"/>
    </source>
</evidence>
<dbReference type="InParanoid" id="A0A4W3JA55"/>
<evidence type="ECO:0000256" key="19">
    <source>
        <dbReference type="ARBA" id="ARBA00039486"/>
    </source>
</evidence>
<dbReference type="InterPro" id="IPR001245">
    <property type="entry name" value="Ser-Thr/Tyr_kinase_cat_dom"/>
</dbReference>